<gene>
    <name evidence="1" type="ORF">GPA21_20485</name>
</gene>
<dbReference type="Gene3D" id="1.10.390.10">
    <property type="entry name" value="Neutral Protease Domain 2"/>
    <property type="match status" value="1"/>
</dbReference>
<dbReference type="EMBL" id="WTVM01000313">
    <property type="protein sequence ID" value="NMG05315.1"/>
    <property type="molecule type" value="Genomic_DNA"/>
</dbReference>
<organism evidence="1 2">
    <name type="scientific">Azoarcus taiwanensis</name>
    <dbReference type="NCBI Taxonomy" id="666964"/>
    <lineage>
        <taxon>Bacteria</taxon>
        <taxon>Pseudomonadati</taxon>
        <taxon>Pseudomonadota</taxon>
        <taxon>Betaproteobacteria</taxon>
        <taxon>Rhodocyclales</taxon>
        <taxon>Zoogloeaceae</taxon>
        <taxon>Azoarcus</taxon>
    </lineage>
</organism>
<comment type="caution">
    <text evidence="1">The sequence shown here is derived from an EMBL/GenBank/DDBJ whole genome shotgun (WGS) entry which is preliminary data.</text>
</comment>
<feature type="non-terminal residue" evidence="1">
    <location>
        <position position="138"/>
    </location>
</feature>
<reference evidence="1" key="1">
    <citation type="submission" date="2019-12" db="EMBL/GenBank/DDBJ databases">
        <title>Comparative genomics gives insights into the taxonomy of the Azoarcus-Aromatoleum group and reveals separate origins of nif in the plant-associated Azoarcus and non-plant-associated Aromatoleum sub-groups.</title>
        <authorList>
            <person name="Lafos M."/>
            <person name="Maluk M."/>
            <person name="Batista M."/>
            <person name="Junghare M."/>
            <person name="Carmona M."/>
            <person name="Faoro H."/>
            <person name="Cruz L.M."/>
            <person name="Battistoni F."/>
            <person name="De Souza E."/>
            <person name="Pedrosa F."/>
            <person name="Chen W.-M."/>
            <person name="Poole P.S."/>
            <person name="Dixon R.A."/>
            <person name="James E.K."/>
        </authorList>
    </citation>
    <scope>NUCLEOTIDE SEQUENCE</scope>
    <source>
        <strain evidence="1">NSC3</strain>
    </source>
</reference>
<dbReference type="InterPro" id="IPR027268">
    <property type="entry name" value="Peptidase_M4/M1_CTD_sf"/>
</dbReference>
<protein>
    <submittedName>
        <fullName evidence="1">Peptidase M61</fullName>
    </submittedName>
</protein>
<accession>A0A972FB88</accession>
<sequence length="138" mass="14996">YYRQDENAPNAIVSYYAKGSLVALALDLQLREASKGRRSLDDVMRALWQRHGQTGVGVEEEGIFELVAEIAAEAGSGDGKKLAQWLRRAVEGTDDLPLARWLKAFAVDYRAEPESDAPSLGVKLASGSEVKLASVFDG</sequence>
<proteinExistence type="predicted"/>
<evidence type="ECO:0000313" key="2">
    <source>
        <dbReference type="Proteomes" id="UP000599523"/>
    </source>
</evidence>
<keyword evidence="2" id="KW-1185">Reference proteome</keyword>
<feature type="non-terminal residue" evidence="1">
    <location>
        <position position="1"/>
    </location>
</feature>
<dbReference type="Proteomes" id="UP000599523">
    <property type="component" value="Unassembled WGS sequence"/>
</dbReference>
<name>A0A972FB88_9RHOO</name>
<evidence type="ECO:0000313" key="1">
    <source>
        <dbReference type="EMBL" id="NMG05315.1"/>
    </source>
</evidence>
<dbReference type="AlphaFoldDB" id="A0A972FB88"/>